<sequence>MDGSFPSQQGGAFDSPGGYGGGGGGRGRGRAGFRGTAENSKTKMCTRWLDGDCRFGDRCNFAHGEHELRQLPPRGAFGGGGGVGVGRGGGRGGYGERVGYGGYGGPQMGYGQAGGYGMEQAGMGGMGGYGMEQAGMGGMGAMGGMGIMGGMGGMGAMGGMGGSMDDPAWAAQGYPVQGPNGWTRYRDKDTQEFYYHNSMTNMTVWDRPPEWRI</sequence>
<evidence type="ECO:0000313" key="9">
    <source>
        <dbReference type="EMBL" id="CAD8293016.1"/>
    </source>
</evidence>
<keyword evidence="2" id="KW-0677">Repeat</keyword>
<evidence type="ECO:0000259" key="7">
    <source>
        <dbReference type="PROSITE" id="PS50020"/>
    </source>
</evidence>
<dbReference type="PROSITE" id="PS50020">
    <property type="entry name" value="WW_DOMAIN_2"/>
    <property type="match status" value="1"/>
</dbReference>
<dbReference type="PANTHER" id="PTHR12547">
    <property type="entry name" value="CCCH ZINC FINGER/TIS11-RELATED"/>
    <property type="match status" value="1"/>
</dbReference>
<dbReference type="EMBL" id="HBEC01025685">
    <property type="protein sequence ID" value="CAD8293016.1"/>
    <property type="molecule type" value="Transcribed_RNA"/>
</dbReference>
<dbReference type="SUPFAM" id="SSF90229">
    <property type="entry name" value="CCCH zinc finger"/>
    <property type="match status" value="1"/>
</dbReference>
<feature type="region of interest" description="Disordered" evidence="6">
    <location>
        <begin position="1"/>
        <end position="35"/>
    </location>
</feature>
<feature type="compositionally biased region" description="Polar residues" evidence="6">
    <location>
        <begin position="1"/>
        <end position="10"/>
    </location>
</feature>
<dbReference type="Gene3D" id="4.10.1000.10">
    <property type="entry name" value="Zinc finger, CCCH-type"/>
    <property type="match status" value="1"/>
</dbReference>
<evidence type="ECO:0000256" key="3">
    <source>
        <dbReference type="ARBA" id="ARBA00022771"/>
    </source>
</evidence>
<dbReference type="InterPro" id="IPR036855">
    <property type="entry name" value="Znf_CCCH_sf"/>
</dbReference>
<accession>A0A7R9YWX3</accession>
<feature type="domain" description="C3H1-type" evidence="8">
    <location>
        <begin position="39"/>
        <end position="66"/>
    </location>
</feature>
<dbReference type="GO" id="GO:0003729">
    <property type="term" value="F:mRNA binding"/>
    <property type="evidence" value="ECO:0007669"/>
    <property type="project" value="InterPro"/>
</dbReference>
<feature type="zinc finger region" description="C3H1-type" evidence="5">
    <location>
        <begin position="39"/>
        <end position="66"/>
    </location>
</feature>
<evidence type="ECO:0000256" key="2">
    <source>
        <dbReference type="ARBA" id="ARBA00022737"/>
    </source>
</evidence>
<dbReference type="InterPro" id="IPR000571">
    <property type="entry name" value="Znf_CCCH"/>
</dbReference>
<dbReference type="GO" id="GO:0010468">
    <property type="term" value="P:regulation of gene expression"/>
    <property type="evidence" value="ECO:0007669"/>
    <property type="project" value="UniProtKB-ARBA"/>
</dbReference>
<protein>
    <submittedName>
        <fullName evidence="9">Uncharacterized protein</fullName>
    </submittedName>
</protein>
<evidence type="ECO:0000256" key="5">
    <source>
        <dbReference type="PROSITE-ProRule" id="PRU00723"/>
    </source>
</evidence>
<feature type="compositionally biased region" description="Gly residues" evidence="6">
    <location>
        <begin position="17"/>
        <end position="32"/>
    </location>
</feature>
<dbReference type="GO" id="GO:0008270">
    <property type="term" value="F:zinc ion binding"/>
    <property type="evidence" value="ECO:0007669"/>
    <property type="project" value="UniProtKB-KW"/>
</dbReference>
<keyword evidence="3 5" id="KW-0863">Zinc-finger</keyword>
<feature type="domain" description="WW" evidence="7">
    <location>
        <begin position="176"/>
        <end position="210"/>
    </location>
</feature>
<gene>
    <name evidence="9" type="ORF">CEUR00632_LOCUS11775</name>
</gene>
<dbReference type="Pfam" id="PF00397">
    <property type="entry name" value="WW"/>
    <property type="match status" value="1"/>
</dbReference>
<name>A0A7R9YWX3_9CHLO</name>
<dbReference type="FunFam" id="4.10.1000.10:FF:000003">
    <property type="entry name" value="Zinc finger CCCH domain-containing protein"/>
    <property type="match status" value="1"/>
</dbReference>
<dbReference type="PANTHER" id="PTHR12547:SF159">
    <property type="entry name" value="CCCH ZINC FINGER-CONTAINING SAC3_GANP_NIN1_MTS3_EIF-3 P25 FAMILY PROTEIN"/>
    <property type="match status" value="1"/>
</dbReference>
<evidence type="ECO:0000256" key="1">
    <source>
        <dbReference type="ARBA" id="ARBA00022723"/>
    </source>
</evidence>
<dbReference type="InterPro" id="IPR001202">
    <property type="entry name" value="WW_dom"/>
</dbReference>
<dbReference type="SMART" id="SM00356">
    <property type="entry name" value="ZnF_C3H1"/>
    <property type="match status" value="1"/>
</dbReference>
<proteinExistence type="predicted"/>
<keyword evidence="4 5" id="KW-0862">Zinc</keyword>
<evidence type="ECO:0000259" key="8">
    <source>
        <dbReference type="PROSITE" id="PS50103"/>
    </source>
</evidence>
<evidence type="ECO:0000256" key="4">
    <source>
        <dbReference type="ARBA" id="ARBA00022833"/>
    </source>
</evidence>
<dbReference type="Pfam" id="PF00642">
    <property type="entry name" value="zf-CCCH"/>
    <property type="match status" value="1"/>
</dbReference>
<dbReference type="InterPro" id="IPR045877">
    <property type="entry name" value="ZFP36-like"/>
</dbReference>
<organism evidence="9">
    <name type="scientific">Chlamydomonas euryale</name>
    <dbReference type="NCBI Taxonomy" id="1486919"/>
    <lineage>
        <taxon>Eukaryota</taxon>
        <taxon>Viridiplantae</taxon>
        <taxon>Chlorophyta</taxon>
        <taxon>core chlorophytes</taxon>
        <taxon>Chlorophyceae</taxon>
        <taxon>CS clade</taxon>
        <taxon>Chlamydomonadales</taxon>
        <taxon>Chlamydomonadaceae</taxon>
        <taxon>Chlamydomonas</taxon>
    </lineage>
</organism>
<keyword evidence="1 5" id="KW-0479">Metal-binding</keyword>
<dbReference type="PROSITE" id="PS50103">
    <property type="entry name" value="ZF_C3H1"/>
    <property type="match status" value="1"/>
</dbReference>
<dbReference type="GO" id="GO:0051252">
    <property type="term" value="P:regulation of RNA metabolic process"/>
    <property type="evidence" value="ECO:0007669"/>
    <property type="project" value="UniProtKB-ARBA"/>
</dbReference>
<dbReference type="Gene3D" id="2.20.70.10">
    <property type="match status" value="1"/>
</dbReference>
<reference evidence="9" key="1">
    <citation type="submission" date="2021-01" db="EMBL/GenBank/DDBJ databases">
        <authorList>
            <person name="Corre E."/>
            <person name="Pelletier E."/>
            <person name="Niang G."/>
            <person name="Scheremetjew M."/>
            <person name="Finn R."/>
            <person name="Kale V."/>
            <person name="Holt S."/>
            <person name="Cochrane G."/>
            <person name="Meng A."/>
            <person name="Brown T."/>
            <person name="Cohen L."/>
        </authorList>
    </citation>
    <scope>NUCLEOTIDE SEQUENCE</scope>
    <source>
        <strain evidence="9">CCMP219</strain>
    </source>
</reference>
<dbReference type="AlphaFoldDB" id="A0A7R9YWX3"/>
<dbReference type="InterPro" id="IPR036020">
    <property type="entry name" value="WW_dom_sf"/>
</dbReference>
<evidence type="ECO:0000256" key="6">
    <source>
        <dbReference type="SAM" id="MobiDB-lite"/>
    </source>
</evidence>
<dbReference type="SUPFAM" id="SSF51045">
    <property type="entry name" value="WW domain"/>
    <property type="match status" value="1"/>
</dbReference>